<proteinExistence type="predicted"/>
<comment type="caution">
    <text evidence="1">The sequence shown here is derived from an EMBL/GenBank/DDBJ whole genome shotgun (WGS) entry which is preliminary data.</text>
</comment>
<name>A0A8X6PGC0_NEPPI</name>
<gene>
    <name evidence="1" type="ORF">NPIL_222681</name>
</gene>
<accession>A0A8X6PGC0</accession>
<evidence type="ECO:0000313" key="1">
    <source>
        <dbReference type="EMBL" id="GFT69393.1"/>
    </source>
</evidence>
<sequence>MLFCVKCFNVALWNPTVVLYRDFYAVRCRVKCVVVKETAPLMYEMTVKILCAVVSKCVEEYGMLETCIGELSSNMKNNEKEFHSIMYSVL</sequence>
<dbReference type="AlphaFoldDB" id="A0A8X6PGC0"/>
<dbReference type="Proteomes" id="UP000887013">
    <property type="component" value="Unassembled WGS sequence"/>
</dbReference>
<protein>
    <submittedName>
        <fullName evidence="1">Uncharacterized protein</fullName>
    </submittedName>
</protein>
<evidence type="ECO:0000313" key="2">
    <source>
        <dbReference type="Proteomes" id="UP000887013"/>
    </source>
</evidence>
<keyword evidence="2" id="KW-1185">Reference proteome</keyword>
<reference evidence="1" key="1">
    <citation type="submission" date="2020-08" db="EMBL/GenBank/DDBJ databases">
        <title>Multicomponent nature underlies the extraordinary mechanical properties of spider dragline silk.</title>
        <authorList>
            <person name="Kono N."/>
            <person name="Nakamura H."/>
            <person name="Mori M."/>
            <person name="Yoshida Y."/>
            <person name="Ohtoshi R."/>
            <person name="Malay A.D."/>
            <person name="Moran D.A.P."/>
            <person name="Tomita M."/>
            <person name="Numata K."/>
            <person name="Arakawa K."/>
        </authorList>
    </citation>
    <scope>NUCLEOTIDE SEQUENCE</scope>
</reference>
<organism evidence="1 2">
    <name type="scientific">Nephila pilipes</name>
    <name type="common">Giant wood spider</name>
    <name type="synonym">Nephila maculata</name>
    <dbReference type="NCBI Taxonomy" id="299642"/>
    <lineage>
        <taxon>Eukaryota</taxon>
        <taxon>Metazoa</taxon>
        <taxon>Ecdysozoa</taxon>
        <taxon>Arthropoda</taxon>
        <taxon>Chelicerata</taxon>
        <taxon>Arachnida</taxon>
        <taxon>Araneae</taxon>
        <taxon>Araneomorphae</taxon>
        <taxon>Entelegynae</taxon>
        <taxon>Araneoidea</taxon>
        <taxon>Nephilidae</taxon>
        <taxon>Nephila</taxon>
    </lineage>
</organism>
<dbReference type="EMBL" id="BMAW01020702">
    <property type="protein sequence ID" value="GFT69393.1"/>
    <property type="molecule type" value="Genomic_DNA"/>
</dbReference>